<evidence type="ECO:0000256" key="5">
    <source>
        <dbReference type="ARBA" id="ARBA00022597"/>
    </source>
</evidence>
<dbReference type="InterPro" id="IPR011527">
    <property type="entry name" value="ABC1_TM_dom"/>
</dbReference>
<dbReference type="GO" id="GO:0005886">
    <property type="term" value="C:plasma membrane"/>
    <property type="evidence" value="ECO:0007669"/>
    <property type="project" value="UniProtKB-SubCell"/>
</dbReference>
<dbReference type="GO" id="GO:0034040">
    <property type="term" value="F:ATPase-coupled lipid transmembrane transporter activity"/>
    <property type="evidence" value="ECO:0007669"/>
    <property type="project" value="TreeGrafter"/>
</dbReference>
<name>A0A844T919_9BRAD</name>
<organism evidence="15 16">
    <name type="scientific">Bradyrhizobium cajani</name>
    <dbReference type="NCBI Taxonomy" id="1928661"/>
    <lineage>
        <taxon>Bacteria</taxon>
        <taxon>Pseudomonadati</taxon>
        <taxon>Pseudomonadota</taxon>
        <taxon>Alphaproteobacteria</taxon>
        <taxon>Hyphomicrobiales</taxon>
        <taxon>Nitrobacteraceae</taxon>
        <taxon>Bradyrhizobium</taxon>
    </lineage>
</organism>
<evidence type="ECO:0000256" key="4">
    <source>
        <dbReference type="ARBA" id="ARBA00022475"/>
    </source>
</evidence>
<dbReference type="AlphaFoldDB" id="A0A844T919"/>
<feature type="transmembrane region" description="Helical" evidence="12">
    <location>
        <begin position="21"/>
        <end position="43"/>
    </location>
</feature>
<dbReference type="Proteomes" id="UP000449969">
    <property type="component" value="Unassembled WGS sequence"/>
</dbReference>
<keyword evidence="8 15" id="KW-0067">ATP-binding</keyword>
<evidence type="ECO:0000256" key="8">
    <source>
        <dbReference type="ARBA" id="ARBA00022840"/>
    </source>
</evidence>
<comment type="similarity">
    <text evidence="2">Belongs to the ABC transporter superfamily.</text>
</comment>
<evidence type="ECO:0000256" key="12">
    <source>
        <dbReference type="SAM" id="Phobius"/>
    </source>
</evidence>
<evidence type="ECO:0000256" key="9">
    <source>
        <dbReference type="ARBA" id="ARBA00022989"/>
    </source>
</evidence>
<dbReference type="FunFam" id="3.40.50.300:FF:000221">
    <property type="entry name" value="Multidrug ABC transporter ATP-binding protein"/>
    <property type="match status" value="1"/>
</dbReference>
<dbReference type="Pfam" id="PF00664">
    <property type="entry name" value="ABC_membrane"/>
    <property type="match status" value="1"/>
</dbReference>
<keyword evidence="10 12" id="KW-0472">Membrane</keyword>
<keyword evidence="9 12" id="KW-1133">Transmembrane helix</keyword>
<reference evidence="15 16" key="1">
    <citation type="submission" date="2019-12" db="EMBL/GenBank/DDBJ databases">
        <title>Draft genome sequences Bradyrhizobium cajani AMBPC1010, Bradyrhizobium pachyrhizi AMBPC1040 and Bradyrhizobium yuanmingense ALSPC3051, three plant growth promoting strains isolated from nodules of Cajanus cajan L. in Dominican Republic.</title>
        <authorList>
            <person name="Flores-Felix J.D."/>
            <person name="Araujo J."/>
            <person name="Diaz-Alcantara C."/>
            <person name="Gonzalez-Andres F."/>
            <person name="Velazquez E."/>
        </authorList>
    </citation>
    <scope>NUCLEOTIDE SEQUENCE [LARGE SCALE GENOMIC DNA]</scope>
    <source>
        <strain evidence="15 16">1010</strain>
    </source>
</reference>
<dbReference type="Gene3D" id="1.20.1560.10">
    <property type="entry name" value="ABC transporter type 1, transmembrane domain"/>
    <property type="match status" value="1"/>
</dbReference>
<evidence type="ECO:0000256" key="2">
    <source>
        <dbReference type="ARBA" id="ARBA00005417"/>
    </source>
</evidence>
<protein>
    <submittedName>
        <fullName evidence="15">ATP-binding cassette domain-containing protein</fullName>
    </submittedName>
</protein>
<dbReference type="InterPro" id="IPR003593">
    <property type="entry name" value="AAA+_ATPase"/>
</dbReference>
<comment type="subcellular location">
    <subcellularLocation>
        <location evidence="1">Cell membrane</location>
        <topology evidence="1">Multi-pass membrane protein</topology>
    </subcellularLocation>
</comment>
<dbReference type="GO" id="GO:0140359">
    <property type="term" value="F:ABC-type transporter activity"/>
    <property type="evidence" value="ECO:0007669"/>
    <property type="project" value="InterPro"/>
</dbReference>
<evidence type="ECO:0000256" key="6">
    <source>
        <dbReference type="ARBA" id="ARBA00022692"/>
    </source>
</evidence>
<keyword evidence="4" id="KW-1003">Cell membrane</keyword>
<evidence type="ECO:0000259" key="14">
    <source>
        <dbReference type="PROSITE" id="PS50929"/>
    </source>
</evidence>
<evidence type="ECO:0000256" key="1">
    <source>
        <dbReference type="ARBA" id="ARBA00004651"/>
    </source>
</evidence>
<evidence type="ECO:0000313" key="15">
    <source>
        <dbReference type="EMBL" id="MVT75608.1"/>
    </source>
</evidence>
<dbReference type="PROSITE" id="PS50929">
    <property type="entry name" value="ABC_TM1F"/>
    <property type="match status" value="1"/>
</dbReference>
<dbReference type="GO" id="GO:0005524">
    <property type="term" value="F:ATP binding"/>
    <property type="evidence" value="ECO:0007669"/>
    <property type="project" value="UniProtKB-KW"/>
</dbReference>
<feature type="domain" description="ABC transmembrane type-1" evidence="14">
    <location>
        <begin position="24"/>
        <end position="301"/>
    </location>
</feature>
<feature type="transmembrane region" description="Helical" evidence="12">
    <location>
        <begin position="136"/>
        <end position="153"/>
    </location>
</feature>
<keyword evidence="7" id="KW-0547">Nucleotide-binding</keyword>
<dbReference type="PROSITE" id="PS50893">
    <property type="entry name" value="ABC_TRANSPORTER_2"/>
    <property type="match status" value="1"/>
</dbReference>
<proteinExistence type="inferred from homology"/>
<evidence type="ECO:0000256" key="3">
    <source>
        <dbReference type="ARBA" id="ARBA00022448"/>
    </source>
</evidence>
<evidence type="ECO:0000256" key="7">
    <source>
        <dbReference type="ARBA" id="ARBA00022741"/>
    </source>
</evidence>
<dbReference type="EMBL" id="WQNE01000018">
    <property type="protein sequence ID" value="MVT75608.1"/>
    <property type="molecule type" value="Genomic_DNA"/>
</dbReference>
<feature type="transmembrane region" description="Helical" evidence="12">
    <location>
        <begin position="242"/>
        <end position="265"/>
    </location>
</feature>
<keyword evidence="3" id="KW-0813">Transport</keyword>
<dbReference type="SUPFAM" id="SSF52540">
    <property type="entry name" value="P-loop containing nucleoside triphosphate hydrolases"/>
    <property type="match status" value="1"/>
</dbReference>
<dbReference type="Gene3D" id="3.40.50.300">
    <property type="entry name" value="P-loop containing nucleotide triphosphate hydrolases"/>
    <property type="match status" value="1"/>
</dbReference>
<dbReference type="PROSITE" id="PS00211">
    <property type="entry name" value="ABC_TRANSPORTER_1"/>
    <property type="match status" value="1"/>
</dbReference>
<dbReference type="InterPro" id="IPR039421">
    <property type="entry name" value="Type_1_exporter"/>
</dbReference>
<dbReference type="PANTHER" id="PTHR24221:SF654">
    <property type="entry name" value="ATP-BINDING CASSETTE SUB-FAMILY B MEMBER 6"/>
    <property type="match status" value="1"/>
</dbReference>
<gene>
    <name evidence="15" type="ORF">GPL20_21630</name>
</gene>
<evidence type="ECO:0000313" key="16">
    <source>
        <dbReference type="Proteomes" id="UP000449969"/>
    </source>
</evidence>
<comment type="function">
    <text evidence="11">Involved in beta-(1--&gt;2)glucan export. Transmembrane domains (TMD) form a pore in the inner membrane and the ATP-binding domain (NBD) is responsible for energy generation.</text>
</comment>
<dbReference type="SUPFAM" id="SSF90123">
    <property type="entry name" value="ABC transporter transmembrane region"/>
    <property type="match status" value="1"/>
</dbReference>
<dbReference type="InterPro" id="IPR027417">
    <property type="entry name" value="P-loop_NTPase"/>
</dbReference>
<dbReference type="GO" id="GO:0016887">
    <property type="term" value="F:ATP hydrolysis activity"/>
    <property type="evidence" value="ECO:0007669"/>
    <property type="project" value="InterPro"/>
</dbReference>
<dbReference type="InterPro" id="IPR017871">
    <property type="entry name" value="ABC_transporter-like_CS"/>
</dbReference>
<dbReference type="SMART" id="SM00382">
    <property type="entry name" value="AAA"/>
    <property type="match status" value="1"/>
</dbReference>
<keyword evidence="6 12" id="KW-0812">Transmembrane</keyword>
<dbReference type="InterPro" id="IPR036640">
    <property type="entry name" value="ABC1_TM_sf"/>
</dbReference>
<dbReference type="RefSeq" id="WP_157331525.1">
    <property type="nucleotide sequence ID" value="NZ_JANADL010000004.1"/>
</dbReference>
<feature type="transmembrane region" description="Helical" evidence="12">
    <location>
        <begin position="55"/>
        <end position="75"/>
    </location>
</feature>
<feature type="domain" description="ABC transporter" evidence="13">
    <location>
        <begin position="333"/>
        <end position="567"/>
    </location>
</feature>
<dbReference type="InterPro" id="IPR003439">
    <property type="entry name" value="ABC_transporter-like_ATP-bd"/>
</dbReference>
<comment type="caution">
    <text evidence="15">The sequence shown here is derived from an EMBL/GenBank/DDBJ whole genome shotgun (WGS) entry which is preliminary data.</text>
</comment>
<evidence type="ECO:0000256" key="11">
    <source>
        <dbReference type="ARBA" id="ARBA00024722"/>
    </source>
</evidence>
<accession>A0A844T919</accession>
<evidence type="ECO:0000256" key="10">
    <source>
        <dbReference type="ARBA" id="ARBA00023136"/>
    </source>
</evidence>
<dbReference type="PANTHER" id="PTHR24221">
    <property type="entry name" value="ATP-BINDING CASSETTE SUB-FAMILY B"/>
    <property type="match status" value="1"/>
</dbReference>
<keyword evidence="5" id="KW-0762">Sugar transport</keyword>
<dbReference type="Pfam" id="PF00005">
    <property type="entry name" value="ABC_tran"/>
    <property type="match status" value="1"/>
</dbReference>
<sequence length="594" mass="64734">MIVRRLAGLLGADNEPVLRRYLWLMLVCCIVQGFTFVLVVPIIQSLLAGDARGAAWWLPLLALGTATTWLLNYAATVGGFRVAIKLLETLRHRVGDHVVSLPLGWFTPQNTGRLGLTLSQGVMDILGLPARQLTPLMRATVTPLVVVAMMTFFDWRLAAMAAVIFPGVALIYWWAGRLGRATDRAVAAAAAEAGERMVEFAQNQVVLRAYGCSDCGYALFDAALLAQSRANRRQLWLVLPPLLANSWLAQLSFLLLMAGITWLAIGGDPQHLPTLIAMLVLINRVVDPLTEVATYSAGIRMASAQMEAVETILSAEPLPLLRPLAAPPAVFDIELDQVSFSYRPGVPVLDTINLKLPANTTTALLGVSGSGKTTILQLIARFHDPSNGTVRIGGVDLRRLETAELMRIISPVFQDTYLFSGTLRENVLLGRLTASEQELEQVMKLARLDEVIERLPGGWDSPVGERGSLLSGGERQRVCIARALLKDAPIMLLDEAASGLDGENQSAVSEGLRMLHGRKTLLVITHQLEAIRNADRIVVLDHQRIVEQGNHLQLLAAKGRYAAFWQARSASAGWRLLASDRDIAPDRSHYASAS</sequence>
<feature type="transmembrane region" description="Helical" evidence="12">
    <location>
        <begin position="159"/>
        <end position="175"/>
    </location>
</feature>
<evidence type="ECO:0000259" key="13">
    <source>
        <dbReference type="PROSITE" id="PS50893"/>
    </source>
</evidence>
<keyword evidence="16" id="KW-1185">Reference proteome</keyword>
<dbReference type="OrthoDB" id="9806127at2"/>